<dbReference type="Pfam" id="PF19985">
    <property type="entry name" value="DUF6421"/>
    <property type="match status" value="1"/>
</dbReference>
<reference evidence="1" key="1">
    <citation type="submission" date="2020-01" db="EMBL/GenBank/DDBJ databases">
        <title>Insect and environment-associated Actinomycetes.</title>
        <authorList>
            <person name="Currrie C."/>
            <person name="Chevrette M."/>
            <person name="Carlson C."/>
            <person name="Stubbendieck R."/>
            <person name="Wendt-Pienkowski E."/>
        </authorList>
    </citation>
    <scope>NUCLEOTIDE SEQUENCE</scope>
    <source>
        <strain evidence="1">SID14436</strain>
    </source>
</reference>
<accession>A0A6G3QNA5</accession>
<dbReference type="AlphaFoldDB" id="A0A6G3QNA5"/>
<proteinExistence type="predicted"/>
<gene>
    <name evidence="1" type="ORF">G3I53_02610</name>
</gene>
<dbReference type="InterPro" id="IPR046306">
    <property type="entry name" value="DUF6421"/>
</dbReference>
<protein>
    <submittedName>
        <fullName evidence="1">Uncharacterized protein</fullName>
    </submittedName>
</protein>
<evidence type="ECO:0000313" key="1">
    <source>
        <dbReference type="EMBL" id="NEA84983.1"/>
    </source>
</evidence>
<organism evidence="1">
    <name type="scientific">Streptomyces sp. SID14436</name>
    <dbReference type="NCBI Taxonomy" id="2706070"/>
    <lineage>
        <taxon>Bacteria</taxon>
        <taxon>Bacillati</taxon>
        <taxon>Actinomycetota</taxon>
        <taxon>Actinomycetes</taxon>
        <taxon>Kitasatosporales</taxon>
        <taxon>Streptomycetaceae</taxon>
        <taxon>Streptomyces</taxon>
    </lineage>
</organism>
<comment type="caution">
    <text evidence="1">The sequence shown here is derived from an EMBL/GenBank/DDBJ whole genome shotgun (WGS) entry which is preliminary data.</text>
</comment>
<dbReference type="EMBL" id="JAAGMD010000074">
    <property type="protein sequence ID" value="NEA84983.1"/>
    <property type="molecule type" value="Genomic_DNA"/>
</dbReference>
<name>A0A6G3QNA5_9ACTN</name>
<sequence length="443" mass="48888">MGTTATAPATAAAPVPPELLADADELTRSLIPDVDRFRRRQTDDGTVPGATAEDDALLGRIRDEACAWYTRHGRDEQATALAADVDDWLAAGLATRPHFARSRDALPVPEDGSAVFFLAPLQSTNSAPPVGKRLDCFFALRKEPAALPELAQAYPHPRNNCQSLLLITGSAGFRQGNCLVFFPENVAAHDKITEQPYAMFFYNKMRKIHETYALPGAAAVLTPESLPRASTGLDPDVCFEARAIWGYLHDSMHYQGLWPFDQHISLKMNWFVGLLEEIKVDAKTVLACADSGVVPFAAEQIDMILLERVFRYPQADDATRNFDSGTGVLLYSWLREHGALAGSPADGGLLRFDRAKAIDALRAFVATVEALEAEVTTDDEYRAAARELVRRYLPAPEPVKAGPVTSACTPRRRYTFTEDQRVLLRAKQGLDRMPALEFERAEW</sequence>